<proteinExistence type="predicted"/>
<dbReference type="PANTHER" id="PTHR21310">
    <property type="entry name" value="AMINOGLYCOSIDE PHOSPHOTRANSFERASE-RELATED-RELATED"/>
    <property type="match status" value="1"/>
</dbReference>
<name>A0A419V892_9BACL</name>
<dbReference type="Gene3D" id="3.90.1200.10">
    <property type="match status" value="1"/>
</dbReference>
<dbReference type="EMBL" id="RAPK01000006">
    <property type="protein sequence ID" value="RKD76336.1"/>
    <property type="molecule type" value="Genomic_DNA"/>
</dbReference>
<dbReference type="AlphaFoldDB" id="A0A419V892"/>
<feature type="domain" description="Aminoglycoside phosphotransferase" evidence="1">
    <location>
        <begin position="24"/>
        <end position="261"/>
    </location>
</feature>
<reference evidence="2 3" key="1">
    <citation type="submission" date="2018-09" db="EMBL/GenBank/DDBJ databases">
        <title>Genomic Encyclopedia of Archaeal and Bacterial Type Strains, Phase II (KMG-II): from individual species to whole genera.</title>
        <authorList>
            <person name="Goeker M."/>
        </authorList>
    </citation>
    <scope>NUCLEOTIDE SEQUENCE [LARGE SCALE GENOMIC DNA]</scope>
    <source>
        <strain evidence="2 3">DSM 17008</strain>
    </source>
</reference>
<dbReference type="PANTHER" id="PTHR21310:SF15">
    <property type="entry name" value="AMINOGLYCOSIDE PHOSPHOTRANSFERASE DOMAIN-CONTAINING PROTEIN"/>
    <property type="match status" value="1"/>
</dbReference>
<evidence type="ECO:0000313" key="3">
    <source>
        <dbReference type="Proteomes" id="UP000285120"/>
    </source>
</evidence>
<gene>
    <name evidence="2" type="ORF">ATL39_0552</name>
</gene>
<dbReference type="Gene3D" id="3.30.200.20">
    <property type="entry name" value="Phosphorylase Kinase, domain 1"/>
    <property type="match status" value="1"/>
</dbReference>
<dbReference type="OrthoDB" id="3806873at2"/>
<dbReference type="GO" id="GO:0016740">
    <property type="term" value="F:transferase activity"/>
    <property type="evidence" value="ECO:0007669"/>
    <property type="project" value="UniProtKB-KW"/>
</dbReference>
<keyword evidence="2" id="KW-0808">Transferase</keyword>
<dbReference type="SUPFAM" id="SSF56112">
    <property type="entry name" value="Protein kinase-like (PK-like)"/>
    <property type="match status" value="1"/>
</dbReference>
<sequence>MNKQEVKQLAAQNELDIVEDTLLGNESGLDFQVFHAEDKAGDKWILRLPRRSDSMAKAGQEKAVLDAVNRHTWIEAPDWRIFTEELIAYKQLGGVPAGTIDPAVQNYVWQFDIENSPDTYHSSLGRLLAELHQMLAAHVKEAGIAMHNSIEARRSMAERMEKVKQTFSVEQKLWERWQAWIANDALWPDHTGLTHGDVHPGHILINPQAEATGLIDWTEAAVTDVSRDFAAHYLIFGDSGLDKVMAAYENAGGRTWPHMKEHIIELRAAEAVVVAEFAVSSGLKDMEDMTRQMLGMADEA</sequence>
<keyword evidence="3" id="KW-1185">Reference proteome</keyword>
<dbReference type="InterPro" id="IPR011009">
    <property type="entry name" value="Kinase-like_dom_sf"/>
</dbReference>
<dbReference type="Pfam" id="PF01636">
    <property type="entry name" value="APH"/>
    <property type="match status" value="1"/>
</dbReference>
<dbReference type="InterPro" id="IPR002575">
    <property type="entry name" value="Aminoglycoside_PTrfase"/>
</dbReference>
<evidence type="ECO:0000313" key="2">
    <source>
        <dbReference type="EMBL" id="RKD76336.1"/>
    </source>
</evidence>
<dbReference type="InterPro" id="IPR051678">
    <property type="entry name" value="AGP_Transferase"/>
</dbReference>
<dbReference type="Proteomes" id="UP000285120">
    <property type="component" value="Unassembled WGS sequence"/>
</dbReference>
<dbReference type="RefSeq" id="WP_120191747.1">
    <property type="nucleotide sequence ID" value="NZ_RAPK01000006.1"/>
</dbReference>
<accession>A0A419V892</accession>
<dbReference type="CDD" id="cd05152">
    <property type="entry name" value="MPH2"/>
    <property type="match status" value="1"/>
</dbReference>
<comment type="caution">
    <text evidence="2">The sequence shown here is derived from an EMBL/GenBank/DDBJ whole genome shotgun (WGS) entry which is preliminary data.</text>
</comment>
<protein>
    <submittedName>
        <fullName evidence="2">Macrolide phosphotransferase</fullName>
    </submittedName>
</protein>
<evidence type="ECO:0000259" key="1">
    <source>
        <dbReference type="Pfam" id="PF01636"/>
    </source>
</evidence>
<organism evidence="2 3">
    <name type="scientific">Sinobaca qinghaiensis</name>
    <dbReference type="NCBI Taxonomy" id="342944"/>
    <lineage>
        <taxon>Bacteria</taxon>
        <taxon>Bacillati</taxon>
        <taxon>Bacillota</taxon>
        <taxon>Bacilli</taxon>
        <taxon>Bacillales</taxon>
        <taxon>Sporolactobacillaceae</taxon>
        <taxon>Sinobaca</taxon>
    </lineage>
</organism>